<dbReference type="InterPro" id="IPR036388">
    <property type="entry name" value="WH-like_DNA-bd_sf"/>
</dbReference>
<dbReference type="Pfam" id="PF08100">
    <property type="entry name" value="Dimerisation"/>
    <property type="match status" value="1"/>
</dbReference>
<dbReference type="InterPro" id="IPR029063">
    <property type="entry name" value="SAM-dependent_MTases_sf"/>
</dbReference>
<evidence type="ECO:0000256" key="1">
    <source>
        <dbReference type="ARBA" id="ARBA00022603"/>
    </source>
</evidence>
<name>A0A067N5E3_PLEO1</name>
<feature type="domain" description="O-methyltransferase C-terminal" evidence="4">
    <location>
        <begin position="272"/>
        <end position="389"/>
    </location>
</feature>
<evidence type="ECO:0000313" key="6">
    <source>
        <dbReference type="EMBL" id="KDQ23243.1"/>
    </source>
</evidence>
<evidence type="ECO:0000313" key="7">
    <source>
        <dbReference type="Proteomes" id="UP000027073"/>
    </source>
</evidence>
<accession>A0A067N5E3</accession>
<keyword evidence="2" id="KW-0808">Transferase</keyword>
<evidence type="ECO:0000256" key="3">
    <source>
        <dbReference type="ARBA" id="ARBA00022691"/>
    </source>
</evidence>
<keyword evidence="3" id="KW-0949">S-adenosyl-L-methionine</keyword>
<organism evidence="6 7">
    <name type="scientific">Pleurotus ostreatus (strain PC15)</name>
    <name type="common">Oyster mushroom</name>
    <dbReference type="NCBI Taxonomy" id="1137138"/>
    <lineage>
        <taxon>Eukaryota</taxon>
        <taxon>Fungi</taxon>
        <taxon>Dikarya</taxon>
        <taxon>Basidiomycota</taxon>
        <taxon>Agaricomycotina</taxon>
        <taxon>Agaricomycetes</taxon>
        <taxon>Agaricomycetidae</taxon>
        <taxon>Agaricales</taxon>
        <taxon>Pleurotineae</taxon>
        <taxon>Pleurotaceae</taxon>
        <taxon>Pleurotus</taxon>
    </lineage>
</organism>
<dbReference type="PANTHER" id="PTHR43712:SF2">
    <property type="entry name" value="O-METHYLTRANSFERASE CICE"/>
    <property type="match status" value="1"/>
</dbReference>
<reference evidence="7" key="1">
    <citation type="journal article" date="2014" name="Proc. Natl. Acad. Sci. U.S.A.">
        <title>Extensive sampling of basidiomycete genomes demonstrates inadequacy of the white-rot/brown-rot paradigm for wood decay fungi.</title>
        <authorList>
            <person name="Riley R."/>
            <person name="Salamov A.A."/>
            <person name="Brown D.W."/>
            <person name="Nagy L.G."/>
            <person name="Floudas D."/>
            <person name="Held B.W."/>
            <person name="Levasseur A."/>
            <person name="Lombard V."/>
            <person name="Morin E."/>
            <person name="Otillar R."/>
            <person name="Lindquist E.A."/>
            <person name="Sun H."/>
            <person name="LaButti K.M."/>
            <person name="Schmutz J."/>
            <person name="Jabbour D."/>
            <person name="Luo H."/>
            <person name="Baker S.E."/>
            <person name="Pisabarro A.G."/>
            <person name="Walton J.D."/>
            <person name="Blanchette R.A."/>
            <person name="Henrissat B."/>
            <person name="Martin F."/>
            <person name="Cullen D."/>
            <person name="Hibbett D.S."/>
            <person name="Grigoriev I.V."/>
        </authorList>
    </citation>
    <scope>NUCLEOTIDE SEQUENCE [LARGE SCALE GENOMIC DNA]</scope>
    <source>
        <strain evidence="7">PC15</strain>
    </source>
</reference>
<dbReference type="InterPro" id="IPR012967">
    <property type="entry name" value="COMT_dimerisation"/>
</dbReference>
<dbReference type="PANTHER" id="PTHR43712">
    <property type="entry name" value="PUTATIVE (AFU_ORTHOLOGUE AFUA_4G14580)-RELATED"/>
    <property type="match status" value="1"/>
</dbReference>
<dbReference type="Gene3D" id="3.40.50.150">
    <property type="entry name" value="Vaccinia Virus protein VP39"/>
    <property type="match status" value="1"/>
</dbReference>
<dbReference type="Proteomes" id="UP000027073">
    <property type="component" value="Unassembled WGS sequence"/>
</dbReference>
<dbReference type="Gene3D" id="1.10.10.10">
    <property type="entry name" value="Winged helix-like DNA-binding domain superfamily/Winged helix DNA-binding domain"/>
    <property type="match status" value="1"/>
</dbReference>
<dbReference type="GO" id="GO:0032259">
    <property type="term" value="P:methylation"/>
    <property type="evidence" value="ECO:0007669"/>
    <property type="project" value="UniProtKB-KW"/>
</dbReference>
<gene>
    <name evidence="6" type="ORF">PLEOSDRAFT_35275</name>
</gene>
<dbReference type="GO" id="GO:0046983">
    <property type="term" value="F:protein dimerization activity"/>
    <property type="evidence" value="ECO:0007669"/>
    <property type="project" value="InterPro"/>
</dbReference>
<dbReference type="OrthoDB" id="2410195at2759"/>
<dbReference type="InterPro" id="IPR016461">
    <property type="entry name" value="COMT-like"/>
</dbReference>
<dbReference type="SUPFAM" id="SSF53335">
    <property type="entry name" value="S-adenosyl-L-methionine-dependent methyltransferases"/>
    <property type="match status" value="1"/>
</dbReference>
<dbReference type="InterPro" id="IPR001077">
    <property type="entry name" value="COMT_C"/>
</dbReference>
<evidence type="ECO:0000259" key="5">
    <source>
        <dbReference type="Pfam" id="PF08100"/>
    </source>
</evidence>
<dbReference type="HOGENOM" id="CLU_005533_0_3_1"/>
<keyword evidence="1" id="KW-0489">Methyltransferase</keyword>
<dbReference type="PROSITE" id="PS51683">
    <property type="entry name" value="SAM_OMT_II"/>
    <property type="match status" value="1"/>
</dbReference>
<dbReference type="AlphaFoldDB" id="A0A067N5E3"/>
<protein>
    <submittedName>
        <fullName evidence="6">Uncharacterized protein</fullName>
    </submittedName>
</protein>
<dbReference type="InParanoid" id="A0A067N5E3"/>
<sequence>MDKPKRVSPLRQLADIISASVAQIDAVFDKAGAEYPSLDAPFDPTSPSERLSMAPEVIHASVLAVAACAQLGAAVKIPALTLYDVVGGFHVASALRVALETNTVEILRESPGGLHAKVISEQNGMDPTKITRVLRLLATHHVFREVSPNVFANNRLSSMMDTLKSVEAIKADPVNKHVGTPGIGALVEHTADELFKGSAYLAEVLLDPRKSTSEDPKDAPMMLAFKSSKPSWEWYEEPGNEYRLKRFAAAMEGTSRADPPNAIHLGFKWKDLPDGSIIVDVGGGLGHTTLNIAKEYNHLKFIVQDRPAVIEQAKQHWRESLPAAITDGRVKLQAHDFFTPQVVQNAFVFLCRMICHDYGKAKATQILSHLRHAASPHTKLLLIEQIVPYACVVSEAAASTIPGVEQPQPPDPLLANLGKANAIAYLGDFQMYTGLCGEERTIGTWVELVEGAGWKIVQVFPIPGSLHSQILAVPV</sequence>
<dbReference type="GO" id="GO:0008171">
    <property type="term" value="F:O-methyltransferase activity"/>
    <property type="evidence" value="ECO:0007669"/>
    <property type="project" value="InterPro"/>
</dbReference>
<dbReference type="STRING" id="1137138.A0A067N5E3"/>
<dbReference type="InterPro" id="IPR036390">
    <property type="entry name" value="WH_DNA-bd_sf"/>
</dbReference>
<dbReference type="VEuPathDB" id="FungiDB:PLEOSDRAFT_35275"/>
<evidence type="ECO:0000256" key="2">
    <source>
        <dbReference type="ARBA" id="ARBA00022679"/>
    </source>
</evidence>
<proteinExistence type="predicted"/>
<feature type="domain" description="O-methyltransferase dimerisation" evidence="5">
    <location>
        <begin position="84"/>
        <end position="160"/>
    </location>
</feature>
<evidence type="ECO:0000259" key="4">
    <source>
        <dbReference type="Pfam" id="PF00891"/>
    </source>
</evidence>
<dbReference type="SUPFAM" id="SSF46785">
    <property type="entry name" value="Winged helix' DNA-binding domain"/>
    <property type="match status" value="1"/>
</dbReference>
<dbReference type="Pfam" id="PF00891">
    <property type="entry name" value="Methyltransf_2"/>
    <property type="match status" value="1"/>
</dbReference>
<dbReference type="EMBL" id="KL198013">
    <property type="protein sequence ID" value="KDQ23243.1"/>
    <property type="molecule type" value="Genomic_DNA"/>
</dbReference>